<comment type="caution">
    <text evidence="2">The sequence shown here is derived from an EMBL/GenBank/DDBJ whole genome shotgun (WGS) entry which is preliminary data.</text>
</comment>
<dbReference type="SUPFAM" id="SSF51735">
    <property type="entry name" value="NAD(P)-binding Rossmann-fold domains"/>
    <property type="match status" value="1"/>
</dbReference>
<organism evidence="2 3">
    <name type="scientific">Paenibacillus roseus</name>
    <dbReference type="NCBI Taxonomy" id="2798579"/>
    <lineage>
        <taxon>Bacteria</taxon>
        <taxon>Bacillati</taxon>
        <taxon>Bacillota</taxon>
        <taxon>Bacilli</taxon>
        <taxon>Bacillales</taxon>
        <taxon>Paenibacillaceae</taxon>
        <taxon>Paenibacillus</taxon>
    </lineage>
</organism>
<gene>
    <name evidence="2" type="ORF">JFN88_15405</name>
</gene>
<dbReference type="Proteomes" id="UP000640274">
    <property type="component" value="Unassembled WGS sequence"/>
</dbReference>
<evidence type="ECO:0000313" key="3">
    <source>
        <dbReference type="Proteomes" id="UP000640274"/>
    </source>
</evidence>
<dbReference type="Gene3D" id="3.30.360.10">
    <property type="entry name" value="Dihydrodipicolinate Reductase, domain 2"/>
    <property type="match status" value="1"/>
</dbReference>
<dbReference type="InterPro" id="IPR036291">
    <property type="entry name" value="NAD(P)-bd_dom_sf"/>
</dbReference>
<keyword evidence="3" id="KW-1185">Reference proteome</keyword>
<dbReference type="InterPro" id="IPR000683">
    <property type="entry name" value="Gfo/Idh/MocA-like_OxRdtase_N"/>
</dbReference>
<name>A0A934J8Y6_9BACL</name>
<sequence length="357" mass="40146">MNVLIIGLGYAGTRFYNAFKQIELPGNEEIEVAYVGRKKRRLDLAYYTSIAAALKEFRPQIVVVSVNDGSHAEVITQLSGYKGFVICEKPFAGVHDNLDVLESSLAHISGFALDLVERYSDTTIALKQYVAKRQLRLLRANFYWGKDRIHDLRPTSGVISEIIHPLDLVQWICAPNEELQLQESQGIRSDFSISGDDVLDSASITAALQKAVITGYSSFVNINRKREIDLVFASPDERLVYASLIYDTPAWDFDQLRVWEKGLTGDRTILDIQTGEEETRPELLTIRKLTRLALDAAHFAHSGKAPAQPFADLQTALKLQRLLNRIDHSSRTLGPVQYVVGAERESYYDESNLERLG</sequence>
<reference evidence="2" key="1">
    <citation type="submission" date="2020-12" db="EMBL/GenBank/DDBJ databases">
        <authorList>
            <person name="Huq M.A."/>
        </authorList>
    </citation>
    <scope>NUCLEOTIDE SEQUENCE</scope>
    <source>
        <strain evidence="2">MAHUQ-46</strain>
    </source>
</reference>
<evidence type="ECO:0000313" key="2">
    <source>
        <dbReference type="EMBL" id="MBJ6362617.1"/>
    </source>
</evidence>
<dbReference type="EMBL" id="JAELUP010000080">
    <property type="protein sequence ID" value="MBJ6362617.1"/>
    <property type="molecule type" value="Genomic_DNA"/>
</dbReference>
<feature type="domain" description="Gfo/Idh/MocA-like oxidoreductase N-terminal" evidence="1">
    <location>
        <begin position="1"/>
        <end position="92"/>
    </location>
</feature>
<evidence type="ECO:0000259" key="1">
    <source>
        <dbReference type="Pfam" id="PF01408"/>
    </source>
</evidence>
<dbReference type="RefSeq" id="WP_199020163.1">
    <property type="nucleotide sequence ID" value="NZ_JAELUP010000080.1"/>
</dbReference>
<accession>A0A934J8Y6</accession>
<dbReference type="Pfam" id="PF01408">
    <property type="entry name" value="GFO_IDH_MocA"/>
    <property type="match status" value="1"/>
</dbReference>
<protein>
    <submittedName>
        <fullName evidence="2">Gfo/Idh/MocA family oxidoreductase</fullName>
    </submittedName>
</protein>
<dbReference type="Gene3D" id="3.40.50.720">
    <property type="entry name" value="NAD(P)-binding Rossmann-like Domain"/>
    <property type="match status" value="1"/>
</dbReference>
<dbReference type="AlphaFoldDB" id="A0A934J8Y6"/>
<proteinExistence type="predicted"/>
<dbReference type="GO" id="GO:0000166">
    <property type="term" value="F:nucleotide binding"/>
    <property type="evidence" value="ECO:0007669"/>
    <property type="project" value="InterPro"/>
</dbReference>